<dbReference type="Proteomes" id="UP001187415">
    <property type="component" value="Unassembled WGS sequence"/>
</dbReference>
<keyword evidence="4" id="KW-1185">Reference proteome</keyword>
<evidence type="ECO:0000313" key="3">
    <source>
        <dbReference type="EMBL" id="KAK2850833.1"/>
    </source>
</evidence>
<protein>
    <submittedName>
        <fullName evidence="3">Uncharacterized protein</fullName>
    </submittedName>
</protein>
<feature type="transmembrane region" description="Helical" evidence="2">
    <location>
        <begin position="306"/>
        <end position="327"/>
    </location>
</feature>
<sequence length="329" mass="39419">MCQIGSKSYVEELQDEIRSLRREKDELTENNQKLQAQVTELKQVNEELHKVPRWSKNKRKRFLQKENEALVLKFTNLQSENYALKSEMQHLQKEWAAEKKSFTQTLHEQENKEKAGNETLQEDIKAIECFCEELKCENAYLKEQYNDVQQAFYDQDRRFLIENEALRDERQGLQIQLQKTTEVLEDLKKRHHTLQQWNDFKTQLIKSQEQKISRLKKDQRQNYKKQKNSRRQALDLRQIALKQSIKAGFYKANASSPVEELQRLEATDLEQESIQDKLSIIELENQWLNEQKEILERDLREANKKLWCYIPLFCFLAFMLLCVLVYVGI</sequence>
<keyword evidence="2" id="KW-0812">Transmembrane</keyword>
<keyword evidence="2" id="KW-0472">Membrane</keyword>
<name>A0AA88N454_CHASR</name>
<reference evidence="3" key="1">
    <citation type="submission" date="2023-07" db="EMBL/GenBank/DDBJ databases">
        <title>Chromosome-level Genome Assembly of Striped Snakehead (Channa striata).</title>
        <authorList>
            <person name="Liu H."/>
        </authorList>
    </citation>
    <scope>NUCLEOTIDE SEQUENCE</scope>
    <source>
        <strain evidence="3">Gz</strain>
        <tissue evidence="3">Muscle</tissue>
    </source>
</reference>
<evidence type="ECO:0000256" key="1">
    <source>
        <dbReference type="SAM" id="Coils"/>
    </source>
</evidence>
<dbReference type="AlphaFoldDB" id="A0AA88N454"/>
<feature type="coiled-coil region" evidence="1">
    <location>
        <begin position="10"/>
        <end position="218"/>
    </location>
</feature>
<keyword evidence="2" id="KW-1133">Transmembrane helix</keyword>
<feature type="coiled-coil region" evidence="1">
    <location>
        <begin position="278"/>
        <end position="305"/>
    </location>
</feature>
<evidence type="ECO:0000313" key="4">
    <source>
        <dbReference type="Proteomes" id="UP001187415"/>
    </source>
</evidence>
<evidence type="ECO:0000256" key="2">
    <source>
        <dbReference type="SAM" id="Phobius"/>
    </source>
</evidence>
<gene>
    <name evidence="3" type="ORF">Q5P01_007109</name>
</gene>
<comment type="caution">
    <text evidence="3">The sequence shown here is derived from an EMBL/GenBank/DDBJ whole genome shotgun (WGS) entry which is preliminary data.</text>
</comment>
<dbReference type="EMBL" id="JAUPFM010000005">
    <property type="protein sequence ID" value="KAK2850833.1"/>
    <property type="molecule type" value="Genomic_DNA"/>
</dbReference>
<organism evidence="3 4">
    <name type="scientific">Channa striata</name>
    <name type="common">Snakehead murrel</name>
    <name type="synonym">Ophicephalus striatus</name>
    <dbReference type="NCBI Taxonomy" id="64152"/>
    <lineage>
        <taxon>Eukaryota</taxon>
        <taxon>Metazoa</taxon>
        <taxon>Chordata</taxon>
        <taxon>Craniata</taxon>
        <taxon>Vertebrata</taxon>
        <taxon>Euteleostomi</taxon>
        <taxon>Actinopterygii</taxon>
        <taxon>Neopterygii</taxon>
        <taxon>Teleostei</taxon>
        <taxon>Neoteleostei</taxon>
        <taxon>Acanthomorphata</taxon>
        <taxon>Anabantaria</taxon>
        <taxon>Anabantiformes</taxon>
        <taxon>Channoidei</taxon>
        <taxon>Channidae</taxon>
        <taxon>Channa</taxon>
    </lineage>
</organism>
<accession>A0AA88N454</accession>
<keyword evidence="1" id="KW-0175">Coiled coil</keyword>
<proteinExistence type="predicted"/>